<feature type="transmembrane region" description="Helical" evidence="1">
    <location>
        <begin position="259"/>
        <end position="281"/>
    </location>
</feature>
<feature type="transmembrane region" description="Helical" evidence="1">
    <location>
        <begin position="160"/>
        <end position="180"/>
    </location>
</feature>
<feature type="transmembrane region" description="Helical" evidence="1">
    <location>
        <begin position="69"/>
        <end position="86"/>
    </location>
</feature>
<feature type="signal peptide" evidence="2">
    <location>
        <begin position="1"/>
        <end position="28"/>
    </location>
</feature>
<feature type="transmembrane region" description="Helical" evidence="1">
    <location>
        <begin position="95"/>
        <end position="113"/>
    </location>
</feature>
<gene>
    <name evidence="3" type="ORF">LQ318_11635</name>
</gene>
<evidence type="ECO:0000313" key="3">
    <source>
        <dbReference type="EMBL" id="MCW9713552.1"/>
    </source>
</evidence>
<sequence length="292" mass="31766">MRYKKSVTILSAVIMVLAIIAASTGAFSSGGPGTYEIESVRGEVVTVYGEGIYKHMSVDVAPQGIAQDYITLFVAVPLLLISLLWARKNSVRGRFLLAGTLGYFLVTYLFYLVMGMYNILFLIYTALLGISFFAFVQTLLSIDLSSLSERFRASTPVKWLGGFLIFNSMAIGMMWLGVVVPPLLDGSVIPVQVEHYTTLIVQGLDLGLLLPLSFVAGLLFMQKRPFGYLLAPVYYIFLSIMMAALTAKIIAMGMLGQSIMPAIVIIPLVSIIAIVGSVLILKNIAEPGHTHP</sequence>
<organism evidence="3 4">
    <name type="scientific">Fodinibius salicampi</name>
    <dbReference type="NCBI Taxonomy" id="1920655"/>
    <lineage>
        <taxon>Bacteria</taxon>
        <taxon>Pseudomonadati</taxon>
        <taxon>Balneolota</taxon>
        <taxon>Balneolia</taxon>
        <taxon>Balneolales</taxon>
        <taxon>Balneolaceae</taxon>
        <taxon>Fodinibius</taxon>
    </lineage>
</organism>
<evidence type="ECO:0000313" key="4">
    <source>
        <dbReference type="Proteomes" id="UP001207337"/>
    </source>
</evidence>
<name>A0ABT3Q0A0_9BACT</name>
<keyword evidence="1" id="KW-0472">Membrane</keyword>
<dbReference type="EMBL" id="JAJNDC010000003">
    <property type="protein sequence ID" value="MCW9713552.1"/>
    <property type="molecule type" value="Genomic_DNA"/>
</dbReference>
<evidence type="ECO:0000256" key="2">
    <source>
        <dbReference type="SAM" id="SignalP"/>
    </source>
</evidence>
<feature type="chain" id="PRO_5045564220" evidence="2">
    <location>
        <begin position="29"/>
        <end position="292"/>
    </location>
</feature>
<dbReference type="RefSeq" id="WP_265790341.1">
    <property type="nucleotide sequence ID" value="NZ_BAABRS010000003.1"/>
</dbReference>
<feature type="transmembrane region" description="Helical" evidence="1">
    <location>
        <begin position="200"/>
        <end position="221"/>
    </location>
</feature>
<comment type="caution">
    <text evidence="3">The sequence shown here is derived from an EMBL/GenBank/DDBJ whole genome shotgun (WGS) entry which is preliminary data.</text>
</comment>
<keyword evidence="2" id="KW-0732">Signal</keyword>
<dbReference type="Proteomes" id="UP001207337">
    <property type="component" value="Unassembled WGS sequence"/>
</dbReference>
<keyword evidence="1" id="KW-1133">Transmembrane helix</keyword>
<protein>
    <submittedName>
        <fullName evidence="3">Uncharacterized protein</fullName>
    </submittedName>
</protein>
<proteinExistence type="predicted"/>
<keyword evidence="1" id="KW-0812">Transmembrane</keyword>
<evidence type="ECO:0000256" key="1">
    <source>
        <dbReference type="SAM" id="Phobius"/>
    </source>
</evidence>
<keyword evidence="4" id="KW-1185">Reference proteome</keyword>
<accession>A0ABT3Q0A0</accession>
<feature type="transmembrane region" description="Helical" evidence="1">
    <location>
        <begin position="233"/>
        <end position="253"/>
    </location>
</feature>
<reference evidence="3 4" key="1">
    <citation type="submission" date="2021-11" db="EMBL/GenBank/DDBJ databases">
        <title>Aliifidinibius sp. nov., a new bacterium isolated from saline soil.</title>
        <authorList>
            <person name="Galisteo C."/>
            <person name="De La Haba R."/>
            <person name="Sanchez-Porro C."/>
            <person name="Ventosa A."/>
        </authorList>
    </citation>
    <scope>NUCLEOTIDE SEQUENCE [LARGE SCALE GENOMIC DNA]</scope>
    <source>
        <strain evidence="3 4">KACC 190600</strain>
    </source>
</reference>
<feature type="transmembrane region" description="Helical" evidence="1">
    <location>
        <begin position="119"/>
        <end position="140"/>
    </location>
</feature>